<dbReference type="AlphaFoldDB" id="A0A430AI04"/>
<proteinExistence type="predicted"/>
<comment type="caution">
    <text evidence="1">The sequence shown here is derived from an EMBL/GenBank/DDBJ whole genome shotgun (WGS) entry which is preliminary data.</text>
</comment>
<dbReference type="Pfam" id="PF08713">
    <property type="entry name" value="DNA_alkylation"/>
    <property type="match status" value="1"/>
</dbReference>
<name>A0A430AI04_9ENTE</name>
<reference evidence="1 2" key="1">
    <citation type="submission" date="2017-05" db="EMBL/GenBank/DDBJ databases">
        <title>Vagococcus spp. assemblies.</title>
        <authorList>
            <person name="Gulvik C.A."/>
        </authorList>
    </citation>
    <scope>NUCLEOTIDE SEQUENCE [LARGE SCALE GENOMIC DNA]</scope>
    <source>
        <strain evidence="1 2">DSM 24756</strain>
    </source>
</reference>
<dbReference type="InterPro" id="IPR014825">
    <property type="entry name" value="DNA_alkylation"/>
</dbReference>
<organism evidence="1 2">
    <name type="scientific">Vagococcus entomophilus</name>
    <dbReference type="NCBI Taxonomy" id="1160095"/>
    <lineage>
        <taxon>Bacteria</taxon>
        <taxon>Bacillati</taxon>
        <taxon>Bacillota</taxon>
        <taxon>Bacilli</taxon>
        <taxon>Lactobacillales</taxon>
        <taxon>Enterococcaceae</taxon>
        <taxon>Vagococcus</taxon>
    </lineage>
</organism>
<dbReference type="Gene3D" id="1.10.1240.70">
    <property type="match status" value="1"/>
</dbReference>
<evidence type="ECO:0000313" key="2">
    <source>
        <dbReference type="Proteomes" id="UP000288669"/>
    </source>
</evidence>
<dbReference type="OrthoDB" id="9797162at2"/>
<evidence type="ECO:0008006" key="3">
    <source>
        <dbReference type="Google" id="ProtNLM"/>
    </source>
</evidence>
<dbReference type="SUPFAM" id="SSF48371">
    <property type="entry name" value="ARM repeat"/>
    <property type="match status" value="1"/>
</dbReference>
<protein>
    <recommendedName>
        <fullName evidence="3">DNA alkylation repair protein</fullName>
    </recommendedName>
</protein>
<gene>
    <name evidence="1" type="ORF">CBF30_00040</name>
</gene>
<evidence type="ECO:0000313" key="1">
    <source>
        <dbReference type="EMBL" id="RSU07668.1"/>
    </source>
</evidence>
<dbReference type="InterPro" id="IPR016024">
    <property type="entry name" value="ARM-type_fold"/>
</dbReference>
<dbReference type="Gene3D" id="1.25.40.290">
    <property type="entry name" value="ARM repeat domains"/>
    <property type="match status" value="1"/>
</dbReference>
<sequence length="207" mass="24102">MLNKQYQQEIVTRVLSKKGFKHIRQEAKSLCQTHSLEESLRYAAVFYEHKENYVQELAVFIMGNCAAQSPETLAFLKNEVSQNDNWEVQEILAMAFDKYCSDCGYEQSILVIEEWLESEQANVRRAVTEGLRIWTSRPYFKENPQEAVALLAALKNDSSLYVRKSVGNALRDISKKQPELIQKELSRWDLTEKRVNQVYKLAARFLK</sequence>
<dbReference type="Proteomes" id="UP000288669">
    <property type="component" value="Unassembled WGS sequence"/>
</dbReference>
<dbReference type="RefSeq" id="WP_126821577.1">
    <property type="nucleotide sequence ID" value="NZ_JBHLWU010000001.1"/>
</dbReference>
<dbReference type="EMBL" id="NGJZ01000001">
    <property type="protein sequence ID" value="RSU07668.1"/>
    <property type="molecule type" value="Genomic_DNA"/>
</dbReference>
<keyword evidence="2" id="KW-1185">Reference proteome</keyword>
<accession>A0A430AI04</accession>